<sequence length="139" mass="16146">MDGQPIELVDDFCFLGCVLKNNSSYEKDIQQRCTKAVFTFNFLTKCLWSTPITNEVKLRVYLSAIRPIMMYGSETWAAPSTLTKRLVYTERKLLRRLLGYFSLRTWNSDEWIDSVQALAEDREGWGAVFKDGTPRRRCG</sequence>
<keyword evidence="2" id="KW-1185">Reference proteome</keyword>
<dbReference type="EMBL" id="JAVFWL010000003">
    <property type="protein sequence ID" value="KAK6742026.1"/>
    <property type="molecule type" value="Genomic_DNA"/>
</dbReference>
<dbReference type="PANTHER" id="PTHR47027">
    <property type="entry name" value="REVERSE TRANSCRIPTASE DOMAIN-CONTAINING PROTEIN"/>
    <property type="match status" value="1"/>
</dbReference>
<gene>
    <name evidence="1" type="primary">Necator_chrIII.g10488</name>
    <name evidence="1" type="ORF">RB195_009723</name>
</gene>
<evidence type="ECO:0000313" key="2">
    <source>
        <dbReference type="Proteomes" id="UP001303046"/>
    </source>
</evidence>
<reference evidence="1 2" key="1">
    <citation type="submission" date="2023-08" db="EMBL/GenBank/DDBJ databases">
        <title>A Necator americanus chromosomal reference genome.</title>
        <authorList>
            <person name="Ilik V."/>
            <person name="Petrzelkova K.J."/>
            <person name="Pardy F."/>
            <person name="Fuh T."/>
            <person name="Niatou-Singa F.S."/>
            <person name="Gouil Q."/>
            <person name="Baker L."/>
            <person name="Ritchie M.E."/>
            <person name="Jex A.R."/>
            <person name="Gazzola D."/>
            <person name="Li H."/>
            <person name="Toshio Fujiwara R."/>
            <person name="Zhan B."/>
            <person name="Aroian R.V."/>
            <person name="Pafco B."/>
            <person name="Schwarz E.M."/>
        </authorList>
    </citation>
    <scope>NUCLEOTIDE SEQUENCE [LARGE SCALE GENOMIC DNA]</scope>
    <source>
        <strain evidence="1 2">Aroian</strain>
        <tissue evidence="1">Whole animal</tissue>
    </source>
</reference>
<accession>A0ABR1CUL8</accession>
<dbReference type="Proteomes" id="UP001303046">
    <property type="component" value="Unassembled WGS sequence"/>
</dbReference>
<dbReference type="PANTHER" id="PTHR47027:SF20">
    <property type="entry name" value="REVERSE TRANSCRIPTASE-LIKE PROTEIN WITH RNA-DIRECTED DNA POLYMERASE DOMAIN"/>
    <property type="match status" value="1"/>
</dbReference>
<protein>
    <recommendedName>
        <fullName evidence="3">Reverse transcriptase domain-containing protein</fullName>
    </recommendedName>
</protein>
<evidence type="ECO:0000313" key="1">
    <source>
        <dbReference type="EMBL" id="KAK6742026.1"/>
    </source>
</evidence>
<name>A0ABR1CUL8_NECAM</name>
<proteinExistence type="predicted"/>
<organism evidence="1 2">
    <name type="scientific">Necator americanus</name>
    <name type="common">Human hookworm</name>
    <dbReference type="NCBI Taxonomy" id="51031"/>
    <lineage>
        <taxon>Eukaryota</taxon>
        <taxon>Metazoa</taxon>
        <taxon>Ecdysozoa</taxon>
        <taxon>Nematoda</taxon>
        <taxon>Chromadorea</taxon>
        <taxon>Rhabditida</taxon>
        <taxon>Rhabditina</taxon>
        <taxon>Rhabditomorpha</taxon>
        <taxon>Strongyloidea</taxon>
        <taxon>Ancylostomatidae</taxon>
        <taxon>Bunostominae</taxon>
        <taxon>Necator</taxon>
    </lineage>
</organism>
<evidence type="ECO:0008006" key="3">
    <source>
        <dbReference type="Google" id="ProtNLM"/>
    </source>
</evidence>
<comment type="caution">
    <text evidence="1">The sequence shown here is derived from an EMBL/GenBank/DDBJ whole genome shotgun (WGS) entry which is preliminary data.</text>
</comment>